<proteinExistence type="predicted"/>
<comment type="caution">
    <text evidence="1">The sequence shown here is derived from an EMBL/GenBank/DDBJ whole genome shotgun (WGS) entry which is preliminary data.</text>
</comment>
<protein>
    <submittedName>
        <fullName evidence="1">Flagellar protein FlgA</fullName>
    </submittedName>
</protein>
<organism evidence="1 2">
    <name type="scientific">Agromyces tropicus</name>
    <dbReference type="NCBI Taxonomy" id="555371"/>
    <lineage>
        <taxon>Bacteria</taxon>
        <taxon>Bacillati</taxon>
        <taxon>Actinomycetota</taxon>
        <taxon>Actinomycetes</taxon>
        <taxon>Micrococcales</taxon>
        <taxon>Microbacteriaceae</taxon>
        <taxon>Agromyces</taxon>
    </lineage>
</organism>
<evidence type="ECO:0000313" key="1">
    <source>
        <dbReference type="EMBL" id="GAA2040492.1"/>
    </source>
</evidence>
<accession>A0ABN2UPY2</accession>
<dbReference type="EMBL" id="BAAAPW010000004">
    <property type="protein sequence ID" value="GAA2040492.1"/>
    <property type="molecule type" value="Genomic_DNA"/>
</dbReference>
<keyword evidence="1" id="KW-0969">Cilium</keyword>
<evidence type="ECO:0000313" key="2">
    <source>
        <dbReference type="Proteomes" id="UP001501196"/>
    </source>
</evidence>
<dbReference type="RefSeq" id="WP_344375299.1">
    <property type="nucleotide sequence ID" value="NZ_BAAAPW010000004.1"/>
</dbReference>
<dbReference type="Proteomes" id="UP001501196">
    <property type="component" value="Unassembled WGS sequence"/>
</dbReference>
<gene>
    <name evidence="1" type="ORF">GCM10009819_27520</name>
</gene>
<keyword evidence="1" id="KW-0966">Cell projection</keyword>
<sequence length="206" mass="20800">MAERTARGGRRPDPRLVIGLVLVVGSTLGTWALVDALDDTTEVLVAPETLTPGSRIDVDALRVESVGLGALAPNYLAPGDVPAEGLVVVRTVRGGELVPTAAVSDAADAAHARVVVQSRGPIAGEIAPGSLVDVWAARAVERGSFEPPVVLVAGAEVARVLEDDGMVAADGPSVELLIPREKTAAVLEALASGDAVDLVPTATGAG</sequence>
<reference evidence="1 2" key="1">
    <citation type="journal article" date="2019" name="Int. J. Syst. Evol. Microbiol.">
        <title>The Global Catalogue of Microorganisms (GCM) 10K type strain sequencing project: providing services to taxonomists for standard genome sequencing and annotation.</title>
        <authorList>
            <consortium name="The Broad Institute Genomics Platform"/>
            <consortium name="The Broad Institute Genome Sequencing Center for Infectious Disease"/>
            <person name="Wu L."/>
            <person name="Ma J."/>
        </authorList>
    </citation>
    <scope>NUCLEOTIDE SEQUENCE [LARGE SCALE GENOMIC DNA]</scope>
    <source>
        <strain evidence="1 2">JCM 15672</strain>
    </source>
</reference>
<keyword evidence="1" id="KW-0282">Flagellum</keyword>
<keyword evidence="2" id="KW-1185">Reference proteome</keyword>
<name>A0ABN2UPY2_9MICO</name>